<dbReference type="EMBL" id="JAMYWD010000003">
    <property type="protein sequence ID" value="KAJ4975995.1"/>
    <property type="molecule type" value="Genomic_DNA"/>
</dbReference>
<dbReference type="FunFam" id="3.30.710.10:FF:000026">
    <property type="entry name" value="E3 ubiquitin ligase complex SCF subunit"/>
    <property type="match status" value="1"/>
</dbReference>
<feature type="domain" description="SKP1 component dimerisation" evidence="5">
    <location>
        <begin position="113"/>
        <end position="160"/>
    </location>
</feature>
<comment type="pathway">
    <text evidence="1 4">Protein modification; protein ubiquitination.</text>
</comment>
<accession>A0A9Q0KSP3</accession>
<dbReference type="CDD" id="cd18322">
    <property type="entry name" value="BTB_POZ_SKP1"/>
    <property type="match status" value="1"/>
</dbReference>
<evidence type="ECO:0000313" key="8">
    <source>
        <dbReference type="Proteomes" id="UP001141806"/>
    </source>
</evidence>
<evidence type="ECO:0000313" key="7">
    <source>
        <dbReference type="EMBL" id="KAJ4975995.1"/>
    </source>
</evidence>
<reference evidence="7" key="1">
    <citation type="journal article" date="2023" name="Plant J.">
        <title>The genome of the king protea, Protea cynaroides.</title>
        <authorList>
            <person name="Chang J."/>
            <person name="Duong T.A."/>
            <person name="Schoeman C."/>
            <person name="Ma X."/>
            <person name="Roodt D."/>
            <person name="Barker N."/>
            <person name="Li Z."/>
            <person name="Van de Peer Y."/>
            <person name="Mizrachi E."/>
        </authorList>
    </citation>
    <scope>NUCLEOTIDE SEQUENCE</scope>
    <source>
        <tissue evidence="7">Young leaves</tissue>
    </source>
</reference>
<name>A0A9Q0KSP3_9MAGN</name>
<evidence type="ECO:0000256" key="4">
    <source>
        <dbReference type="PIRNR" id="PIRNR028729"/>
    </source>
</evidence>
<comment type="caution">
    <text evidence="7">The sequence shown here is derived from an EMBL/GenBank/DDBJ whole genome shotgun (WGS) entry which is preliminary data.</text>
</comment>
<dbReference type="InterPro" id="IPR011333">
    <property type="entry name" value="SKP1/BTB/POZ_sf"/>
</dbReference>
<evidence type="ECO:0000256" key="1">
    <source>
        <dbReference type="ARBA" id="ARBA00004906"/>
    </source>
</evidence>
<dbReference type="SUPFAM" id="SSF54695">
    <property type="entry name" value="POZ domain"/>
    <property type="match status" value="1"/>
</dbReference>
<evidence type="ECO:0000259" key="5">
    <source>
        <dbReference type="Pfam" id="PF01466"/>
    </source>
</evidence>
<dbReference type="GO" id="GO:0016567">
    <property type="term" value="P:protein ubiquitination"/>
    <property type="evidence" value="ECO:0007669"/>
    <property type="project" value="UniProtKB-UniRule"/>
</dbReference>
<dbReference type="GO" id="GO:0006511">
    <property type="term" value="P:ubiquitin-dependent protein catabolic process"/>
    <property type="evidence" value="ECO:0007669"/>
    <property type="project" value="InterPro"/>
</dbReference>
<protein>
    <recommendedName>
        <fullName evidence="4">SKP1-like protein</fullName>
    </recommendedName>
</protein>
<dbReference type="SMART" id="SM00512">
    <property type="entry name" value="Skp1"/>
    <property type="match status" value="1"/>
</dbReference>
<dbReference type="Proteomes" id="UP001141806">
    <property type="component" value="Unassembled WGS sequence"/>
</dbReference>
<dbReference type="AlphaFoldDB" id="A0A9Q0KSP3"/>
<dbReference type="OrthoDB" id="1042232at2759"/>
<proteinExistence type="inferred from homology"/>
<comment type="similarity">
    <text evidence="2 4">Belongs to the SKP1 family.</text>
</comment>
<dbReference type="GO" id="GO:0009867">
    <property type="term" value="P:jasmonic acid mediated signaling pathway"/>
    <property type="evidence" value="ECO:0007669"/>
    <property type="project" value="UniProtKB-ARBA"/>
</dbReference>
<dbReference type="InterPro" id="IPR016073">
    <property type="entry name" value="Skp1_comp_POZ"/>
</dbReference>
<dbReference type="Pfam" id="PF01466">
    <property type="entry name" value="Skp1"/>
    <property type="match status" value="1"/>
</dbReference>
<organism evidence="7 8">
    <name type="scientific">Protea cynaroides</name>
    <dbReference type="NCBI Taxonomy" id="273540"/>
    <lineage>
        <taxon>Eukaryota</taxon>
        <taxon>Viridiplantae</taxon>
        <taxon>Streptophyta</taxon>
        <taxon>Embryophyta</taxon>
        <taxon>Tracheophyta</taxon>
        <taxon>Spermatophyta</taxon>
        <taxon>Magnoliopsida</taxon>
        <taxon>Proteales</taxon>
        <taxon>Proteaceae</taxon>
        <taxon>Protea</taxon>
    </lineage>
</organism>
<evidence type="ECO:0000256" key="2">
    <source>
        <dbReference type="ARBA" id="ARBA00009993"/>
    </source>
</evidence>
<dbReference type="PANTHER" id="PTHR11165">
    <property type="entry name" value="SKP1"/>
    <property type="match status" value="1"/>
</dbReference>
<dbReference type="InterPro" id="IPR016072">
    <property type="entry name" value="Skp1_comp_dimer"/>
</dbReference>
<gene>
    <name evidence="7" type="ORF">NE237_001101</name>
</gene>
<comment type="function">
    <text evidence="4">Involved in ubiquitination and subsequent proteasomal degradation of target proteins. Together with CUL1, RBX1 and a F-box protein, it forms a SCF E3 ubiquitin ligase complex. The functional specificity of this complex depends on the type of F-box protein. In the SCF complex, it serves as an adapter that links the F-box protein to CUL1.</text>
</comment>
<keyword evidence="8" id="KW-1185">Reference proteome</keyword>
<sequence length="162" mass="18671">MSSTKVLLRSSDGESFEIDEIVAYASETIKNIVDDGCSDGVIPIPNVCSKILTKVIEYCKKHVEDVEKGNEYDDEESKREKIEELKKWEASYMDIDQQVLYHLMIAANYLEIKGLLDLTVEKAANMIRGKTPDQIREIFNIKNDFTPEEEEEIRKENAWAFD</sequence>
<dbReference type="PIRSF" id="PIRSF028729">
    <property type="entry name" value="E3_ubiquit_lig_SCF_Skp"/>
    <property type="match status" value="1"/>
</dbReference>
<dbReference type="InterPro" id="IPR001232">
    <property type="entry name" value="SKP1-like"/>
</dbReference>
<dbReference type="SUPFAM" id="SSF81382">
    <property type="entry name" value="Skp1 dimerisation domain-like"/>
    <property type="match status" value="1"/>
</dbReference>
<comment type="subunit">
    <text evidence="4">Part of a SCF (SKP1-cullin-F-box) protein ligase complex.</text>
</comment>
<evidence type="ECO:0000256" key="3">
    <source>
        <dbReference type="ARBA" id="ARBA00022786"/>
    </source>
</evidence>
<dbReference type="InterPro" id="IPR036296">
    <property type="entry name" value="SKP1-like_dim_sf"/>
</dbReference>
<feature type="domain" description="SKP1 component POZ" evidence="6">
    <location>
        <begin position="5"/>
        <end position="63"/>
    </location>
</feature>
<dbReference type="InterPro" id="IPR016897">
    <property type="entry name" value="SKP1"/>
</dbReference>
<evidence type="ECO:0000259" key="6">
    <source>
        <dbReference type="Pfam" id="PF03931"/>
    </source>
</evidence>
<dbReference type="Pfam" id="PF03931">
    <property type="entry name" value="Skp1_POZ"/>
    <property type="match status" value="1"/>
</dbReference>
<keyword evidence="3 4" id="KW-0833">Ubl conjugation pathway</keyword>
<dbReference type="Gene3D" id="3.30.710.10">
    <property type="entry name" value="Potassium Channel Kv1.1, Chain A"/>
    <property type="match status" value="1"/>
</dbReference>